<proteinExistence type="predicted"/>
<gene>
    <name evidence="2" type="ORF">GCM10007053_01180</name>
</gene>
<evidence type="ECO:0000313" key="3">
    <source>
        <dbReference type="Proteomes" id="UP000644693"/>
    </source>
</evidence>
<feature type="compositionally biased region" description="Basic and acidic residues" evidence="1">
    <location>
        <begin position="57"/>
        <end position="67"/>
    </location>
</feature>
<comment type="caution">
    <text evidence="2">The sequence shown here is derived from an EMBL/GenBank/DDBJ whole genome shotgun (WGS) entry which is preliminary data.</text>
</comment>
<dbReference type="Proteomes" id="UP000644693">
    <property type="component" value="Unassembled WGS sequence"/>
</dbReference>
<evidence type="ECO:0000313" key="2">
    <source>
        <dbReference type="EMBL" id="GHD25427.1"/>
    </source>
</evidence>
<organism evidence="2 3">
    <name type="scientific">Parahalioglobus pacificus</name>
    <dbReference type="NCBI Taxonomy" id="930806"/>
    <lineage>
        <taxon>Bacteria</taxon>
        <taxon>Pseudomonadati</taxon>
        <taxon>Pseudomonadota</taxon>
        <taxon>Gammaproteobacteria</taxon>
        <taxon>Cellvibrionales</taxon>
        <taxon>Halieaceae</taxon>
        <taxon>Parahalioglobus</taxon>
    </lineage>
</organism>
<sequence length="67" mass="7015">MRCLTQTEIDQVGGGNPLAQALGLMIVGGVVYDGFKLIASAAMAGDGLPYSSGGQMNRERRIAPHRP</sequence>
<accession>A0A918XC87</accession>
<protein>
    <submittedName>
        <fullName evidence="2">Uncharacterized protein</fullName>
    </submittedName>
</protein>
<reference evidence="2" key="2">
    <citation type="submission" date="2020-09" db="EMBL/GenBank/DDBJ databases">
        <authorList>
            <person name="Sun Q."/>
            <person name="Kim S."/>
        </authorList>
    </citation>
    <scope>NUCLEOTIDE SEQUENCE</scope>
    <source>
        <strain evidence="2">KCTC 23430</strain>
    </source>
</reference>
<feature type="region of interest" description="Disordered" evidence="1">
    <location>
        <begin position="47"/>
        <end position="67"/>
    </location>
</feature>
<dbReference type="AlphaFoldDB" id="A0A918XC87"/>
<name>A0A918XC87_9GAMM</name>
<evidence type="ECO:0000256" key="1">
    <source>
        <dbReference type="SAM" id="MobiDB-lite"/>
    </source>
</evidence>
<dbReference type="EMBL" id="BMYM01000001">
    <property type="protein sequence ID" value="GHD25427.1"/>
    <property type="molecule type" value="Genomic_DNA"/>
</dbReference>
<reference evidence="2" key="1">
    <citation type="journal article" date="2014" name="Int. J. Syst. Evol. Microbiol.">
        <title>Complete genome sequence of Corynebacterium casei LMG S-19264T (=DSM 44701T), isolated from a smear-ripened cheese.</title>
        <authorList>
            <consortium name="US DOE Joint Genome Institute (JGI-PGF)"/>
            <person name="Walter F."/>
            <person name="Albersmeier A."/>
            <person name="Kalinowski J."/>
            <person name="Ruckert C."/>
        </authorList>
    </citation>
    <scope>NUCLEOTIDE SEQUENCE</scope>
    <source>
        <strain evidence="2">KCTC 23430</strain>
    </source>
</reference>
<keyword evidence="3" id="KW-1185">Reference proteome</keyword>